<sequence>MSVLSDEIRRLEQQRQELLDRAAAARSAAQQQLEQGGHVLTDQAKRELQERSERQAALYEGCADRVDEQVIALKSVEHALQREEELLQAGRSDPQALTRELEQLELSTREAAEWAATQREAIAQQGMALYQEAHKLPESEQALRKEVQAPASLSYLQAPASFDPVTAAAIGGAALLQAGEAAMSKAGDSLGATLDKLAHNAKELSGTVADLLNIRDGLGELSERRVNRALEEVAKQPETLENKVLALSAEHDRARAELADQSKALQQEEQTLQRQLELAEQGRENFVKRQEQLNVEPEKYQDQLATLNERVEQARQRLQEFREMSLNAREEYARQLEEMRQRHQRELDELQRK</sequence>
<dbReference type="KEGG" id="mmai:sS8_4457"/>
<gene>
    <name evidence="2" type="ORF">sS8_4457</name>
</gene>
<evidence type="ECO:0000256" key="1">
    <source>
        <dbReference type="SAM" id="Coils"/>
    </source>
</evidence>
<keyword evidence="1" id="KW-0175">Coiled coil</keyword>
<dbReference type="OrthoDB" id="9823925at2"/>
<name>A0A250KXP1_9GAMM</name>
<feature type="coiled-coil region" evidence="1">
    <location>
        <begin position="248"/>
        <end position="353"/>
    </location>
</feature>
<feature type="coiled-coil region" evidence="1">
    <location>
        <begin position="1"/>
        <end position="35"/>
    </location>
</feature>
<reference evidence="2 3" key="1">
    <citation type="submission" date="2016-12" db="EMBL/GenBank/DDBJ databases">
        <title>Genome sequencing of Methylocaldum marinum.</title>
        <authorList>
            <person name="Takeuchi M."/>
            <person name="Kamagata Y."/>
            <person name="Hiraoka S."/>
            <person name="Oshima K."/>
            <person name="Hattori M."/>
            <person name="Iwasaki W."/>
        </authorList>
    </citation>
    <scope>NUCLEOTIDE SEQUENCE [LARGE SCALE GENOMIC DNA]</scope>
    <source>
        <strain evidence="2 3">S8</strain>
    </source>
</reference>
<accession>A0A250KXP1</accession>
<keyword evidence="3" id="KW-1185">Reference proteome</keyword>
<evidence type="ECO:0000313" key="2">
    <source>
        <dbReference type="EMBL" id="BBA36387.1"/>
    </source>
</evidence>
<dbReference type="Proteomes" id="UP000266313">
    <property type="component" value="Chromosome"/>
</dbReference>
<organism evidence="2 3">
    <name type="scientific">Methylocaldum marinum</name>
    <dbReference type="NCBI Taxonomy" id="1432792"/>
    <lineage>
        <taxon>Bacteria</taxon>
        <taxon>Pseudomonadati</taxon>
        <taxon>Pseudomonadota</taxon>
        <taxon>Gammaproteobacteria</taxon>
        <taxon>Methylococcales</taxon>
        <taxon>Methylococcaceae</taxon>
        <taxon>Methylocaldum</taxon>
    </lineage>
</organism>
<dbReference type="EMBL" id="AP017928">
    <property type="protein sequence ID" value="BBA36387.1"/>
    <property type="molecule type" value="Genomic_DNA"/>
</dbReference>
<dbReference type="RefSeq" id="WP_119631567.1">
    <property type="nucleotide sequence ID" value="NZ_AP017928.1"/>
</dbReference>
<evidence type="ECO:0000313" key="3">
    <source>
        <dbReference type="Proteomes" id="UP000266313"/>
    </source>
</evidence>
<proteinExistence type="predicted"/>
<dbReference type="AlphaFoldDB" id="A0A250KXP1"/>
<protein>
    <submittedName>
        <fullName evidence="2">Uncharacterized protein</fullName>
    </submittedName>
</protein>